<accession>A0A931H0D4</accession>
<keyword evidence="2" id="KW-1185">Reference proteome</keyword>
<name>A0A931H0D4_9BACT</name>
<dbReference type="EMBL" id="JADWYR010000003">
    <property type="protein sequence ID" value="MBG9378704.1"/>
    <property type="molecule type" value="Genomic_DNA"/>
</dbReference>
<gene>
    <name evidence="1" type="ORF">I5907_20905</name>
</gene>
<evidence type="ECO:0000313" key="2">
    <source>
        <dbReference type="Proteomes" id="UP000628448"/>
    </source>
</evidence>
<dbReference type="RefSeq" id="WP_196992798.1">
    <property type="nucleotide sequence ID" value="NZ_JADWYR010000003.1"/>
</dbReference>
<sequence length="50" mass="5290">MPKLFCALRLLTAITGCIKEAVVVISAAKSIKVANDEQISTCPVITINVC</sequence>
<comment type="caution">
    <text evidence="1">The sequence shown here is derived from an EMBL/GenBank/DDBJ whole genome shotgun (WGS) entry which is preliminary data.</text>
</comment>
<proteinExistence type="predicted"/>
<dbReference type="Proteomes" id="UP000628448">
    <property type="component" value="Unassembled WGS sequence"/>
</dbReference>
<dbReference type="AlphaFoldDB" id="A0A931H0D4"/>
<protein>
    <submittedName>
        <fullName evidence="1">Uncharacterized protein</fullName>
    </submittedName>
</protein>
<reference evidence="1" key="1">
    <citation type="submission" date="2020-11" db="EMBL/GenBank/DDBJ databases">
        <title>Bacterial whole genome sequence for Panacibacter sp. DH6.</title>
        <authorList>
            <person name="Le V."/>
            <person name="Ko S."/>
            <person name="Ahn C.-Y."/>
            <person name="Oh H.-M."/>
        </authorList>
    </citation>
    <scope>NUCLEOTIDE SEQUENCE</scope>
    <source>
        <strain evidence="1">DH6</strain>
    </source>
</reference>
<organism evidence="1 2">
    <name type="scientific">Panacibacter microcysteis</name>
    <dbReference type="NCBI Taxonomy" id="2793269"/>
    <lineage>
        <taxon>Bacteria</taxon>
        <taxon>Pseudomonadati</taxon>
        <taxon>Bacteroidota</taxon>
        <taxon>Chitinophagia</taxon>
        <taxon>Chitinophagales</taxon>
        <taxon>Chitinophagaceae</taxon>
        <taxon>Panacibacter</taxon>
    </lineage>
</organism>
<evidence type="ECO:0000313" key="1">
    <source>
        <dbReference type="EMBL" id="MBG9378704.1"/>
    </source>
</evidence>